<gene>
    <name evidence="11" type="ORF">PENTCL1PPCAC_12628</name>
</gene>
<evidence type="ECO:0000256" key="1">
    <source>
        <dbReference type="ARBA" id="ARBA00004141"/>
    </source>
</evidence>
<proteinExistence type="inferred from homology"/>
<evidence type="ECO:0000256" key="3">
    <source>
        <dbReference type="ARBA" id="ARBA00022692"/>
    </source>
</evidence>
<evidence type="ECO:0000256" key="2">
    <source>
        <dbReference type="ARBA" id="ARBA00008284"/>
    </source>
</evidence>
<accession>A0AAV5T5A7</accession>
<comment type="subcellular location">
    <subcellularLocation>
        <location evidence="1">Membrane</location>
        <topology evidence="1">Multi-pass membrane protein</topology>
    </subcellularLocation>
</comment>
<evidence type="ECO:0000256" key="6">
    <source>
        <dbReference type="ARBA" id="ARBA00023136"/>
    </source>
</evidence>
<dbReference type="AlphaFoldDB" id="A0AAV5T5A7"/>
<protein>
    <recommendedName>
        <fullName evidence="10">TM2 domain-containing protein</fullName>
    </recommendedName>
</protein>
<dbReference type="PANTHER" id="PTHR21016:SF1">
    <property type="entry name" value="TM2 DOMAIN-CONTAINING PROTEIN 1"/>
    <property type="match status" value="1"/>
</dbReference>
<feature type="chain" id="PRO_5043730731" description="TM2 domain-containing protein" evidence="9">
    <location>
        <begin position="26"/>
        <end position="207"/>
    </location>
</feature>
<evidence type="ECO:0000256" key="8">
    <source>
        <dbReference type="SAM" id="Phobius"/>
    </source>
</evidence>
<evidence type="ECO:0000256" key="4">
    <source>
        <dbReference type="ARBA" id="ARBA00022729"/>
    </source>
</evidence>
<keyword evidence="3 8" id="KW-0812">Transmembrane</keyword>
<dbReference type="PANTHER" id="PTHR21016">
    <property type="entry name" value="BETA-AMYLOID BINDING PROTEIN-RELATED"/>
    <property type="match status" value="1"/>
</dbReference>
<dbReference type="InterPro" id="IPR050932">
    <property type="entry name" value="TM2D1-3-like"/>
</dbReference>
<dbReference type="GO" id="GO:0016020">
    <property type="term" value="C:membrane"/>
    <property type="evidence" value="ECO:0007669"/>
    <property type="project" value="UniProtKB-SubCell"/>
</dbReference>
<dbReference type="EMBL" id="BTSX01000003">
    <property type="protein sequence ID" value="GMS90453.1"/>
    <property type="molecule type" value="Genomic_DNA"/>
</dbReference>
<feature type="domain" description="TM2" evidence="10">
    <location>
        <begin position="120"/>
        <end position="162"/>
    </location>
</feature>
<feature type="non-terminal residue" evidence="11">
    <location>
        <position position="1"/>
    </location>
</feature>
<sequence length="207" mass="22792">LVNARRMRALFVLLCIVIIDRSGAAAAAITAAPDDPPRRVSALATTVVDCAKLHPYKFQCYGIDYDKYTNQPADCNPDNSIPLNCTISLPGIVCIGNTTDFTYALPDGCRYGAKAYHSSAMLLSLFFGLLGLDRFYLGYYTIGLIKLCSMGGLFILYFIDIVLIALQILEPADGSGYIMQLWGPRAFPVRFNNQTLMIEDFGCVDCR</sequence>
<keyword evidence="5 8" id="KW-1133">Transmembrane helix</keyword>
<keyword evidence="4 9" id="KW-0732">Signal</keyword>
<dbReference type="Pfam" id="PF05154">
    <property type="entry name" value="TM2"/>
    <property type="match status" value="1"/>
</dbReference>
<feature type="transmembrane region" description="Helical" evidence="8">
    <location>
        <begin position="144"/>
        <end position="169"/>
    </location>
</feature>
<evidence type="ECO:0000313" key="12">
    <source>
        <dbReference type="Proteomes" id="UP001432027"/>
    </source>
</evidence>
<keyword evidence="12" id="KW-1185">Reference proteome</keyword>
<evidence type="ECO:0000313" key="11">
    <source>
        <dbReference type="EMBL" id="GMS90453.1"/>
    </source>
</evidence>
<organism evidence="11 12">
    <name type="scientific">Pristionchus entomophagus</name>
    <dbReference type="NCBI Taxonomy" id="358040"/>
    <lineage>
        <taxon>Eukaryota</taxon>
        <taxon>Metazoa</taxon>
        <taxon>Ecdysozoa</taxon>
        <taxon>Nematoda</taxon>
        <taxon>Chromadorea</taxon>
        <taxon>Rhabditida</taxon>
        <taxon>Rhabditina</taxon>
        <taxon>Diplogasteromorpha</taxon>
        <taxon>Diplogasteroidea</taxon>
        <taxon>Neodiplogasteridae</taxon>
        <taxon>Pristionchus</taxon>
    </lineage>
</organism>
<dbReference type="Proteomes" id="UP001432027">
    <property type="component" value="Unassembled WGS sequence"/>
</dbReference>
<evidence type="ECO:0000256" key="9">
    <source>
        <dbReference type="SAM" id="SignalP"/>
    </source>
</evidence>
<comment type="similarity">
    <text evidence="2">Belongs to the TM2 family.</text>
</comment>
<reference evidence="11" key="1">
    <citation type="submission" date="2023-10" db="EMBL/GenBank/DDBJ databases">
        <title>Genome assembly of Pristionchus species.</title>
        <authorList>
            <person name="Yoshida K."/>
            <person name="Sommer R.J."/>
        </authorList>
    </citation>
    <scope>NUCLEOTIDE SEQUENCE</scope>
    <source>
        <strain evidence="11">RS0144</strain>
    </source>
</reference>
<dbReference type="InterPro" id="IPR007829">
    <property type="entry name" value="TM2"/>
</dbReference>
<feature type="signal peptide" evidence="9">
    <location>
        <begin position="1"/>
        <end position="25"/>
    </location>
</feature>
<evidence type="ECO:0000256" key="5">
    <source>
        <dbReference type="ARBA" id="ARBA00022989"/>
    </source>
</evidence>
<comment type="caution">
    <text evidence="11">The sequence shown here is derived from an EMBL/GenBank/DDBJ whole genome shotgun (WGS) entry which is preliminary data.</text>
</comment>
<keyword evidence="6 8" id="KW-0472">Membrane</keyword>
<feature type="transmembrane region" description="Helical" evidence="8">
    <location>
        <begin position="115"/>
        <end position="132"/>
    </location>
</feature>
<evidence type="ECO:0000256" key="7">
    <source>
        <dbReference type="ARBA" id="ARBA00023180"/>
    </source>
</evidence>
<keyword evidence="7" id="KW-0325">Glycoprotein</keyword>
<evidence type="ECO:0000259" key="10">
    <source>
        <dbReference type="Pfam" id="PF05154"/>
    </source>
</evidence>
<name>A0AAV5T5A7_9BILA</name>